<dbReference type="GO" id="GO:0071555">
    <property type="term" value="P:cell wall organization"/>
    <property type="evidence" value="ECO:0007669"/>
    <property type="project" value="UniProtKB-KW"/>
</dbReference>
<dbReference type="HAMAP" id="MF_02065">
    <property type="entry name" value="MltG"/>
    <property type="match status" value="1"/>
</dbReference>
<evidence type="ECO:0000256" key="3">
    <source>
        <dbReference type="ARBA" id="ARBA00022989"/>
    </source>
</evidence>
<comment type="caution">
    <text evidence="8">The sequence shown here is derived from an EMBL/GenBank/DDBJ whole genome shotgun (WGS) entry which is preliminary data.</text>
</comment>
<comment type="similarity">
    <text evidence="7">Belongs to the transglycosylase MltG family.</text>
</comment>
<dbReference type="GO" id="GO:0009252">
    <property type="term" value="P:peptidoglycan biosynthetic process"/>
    <property type="evidence" value="ECO:0007669"/>
    <property type="project" value="UniProtKB-UniRule"/>
</dbReference>
<proteinExistence type="inferred from homology"/>
<evidence type="ECO:0000256" key="4">
    <source>
        <dbReference type="ARBA" id="ARBA00023136"/>
    </source>
</evidence>
<protein>
    <recommendedName>
        <fullName evidence="7">Endolytic murein transglycosylase</fullName>
        <ecNumber evidence="7">4.2.2.29</ecNumber>
    </recommendedName>
    <alternativeName>
        <fullName evidence="7">Peptidoglycan lytic transglycosylase</fullName>
    </alternativeName>
    <alternativeName>
        <fullName evidence="7">Peptidoglycan polymerization terminase</fullName>
    </alternativeName>
</protein>
<dbReference type="CDD" id="cd08010">
    <property type="entry name" value="MltG_like"/>
    <property type="match status" value="1"/>
</dbReference>
<evidence type="ECO:0000256" key="5">
    <source>
        <dbReference type="ARBA" id="ARBA00023239"/>
    </source>
</evidence>
<organism evidence="8">
    <name type="scientific">candidate division WOR-3 bacterium</name>
    <dbReference type="NCBI Taxonomy" id="2052148"/>
    <lineage>
        <taxon>Bacteria</taxon>
        <taxon>Bacteria division WOR-3</taxon>
    </lineage>
</organism>
<keyword evidence="4 7" id="KW-0472">Membrane</keyword>
<evidence type="ECO:0000256" key="7">
    <source>
        <dbReference type="HAMAP-Rule" id="MF_02065"/>
    </source>
</evidence>
<keyword evidence="6 7" id="KW-0961">Cell wall biogenesis/degradation</keyword>
<sequence>MRKEKKTDFFVLLFLTFLFLFYHQVFIKEKANKKIEIFIPKNLTLTQISQLLKKKGVIKRDYLFFFYTKIFLKEKNLKNGYYQLMENMKELRVLFALLKRYSIPVWVTIPEGFTIKEIGELLEKKGICYKEDFINYCVNPDVLKKYNIPFPSAEGFLFPDSYQFFTNSPPAVVFDKMCRRFWEIYLALKRKYKTNLSDSTIIILASIVEKEAKIDSEKPLIASVFLNRLKKEMRLEACATIQYLLEKRKKRLSKEDLKISSLYNTYLHKGLPPTPICNPSKNSLEAVLNSPKTDYYYFFTQNGITHIFSKTFEEHRKKLQILTKN</sequence>
<keyword evidence="1 7" id="KW-1003">Cell membrane</keyword>
<dbReference type="Gene3D" id="3.30.1490.480">
    <property type="entry name" value="Endolytic murein transglycosylase"/>
    <property type="match status" value="1"/>
</dbReference>
<comment type="catalytic activity">
    <reaction evidence="7">
        <text>a peptidoglycan chain = a peptidoglycan chain with N-acetyl-1,6-anhydromuramyl-[peptide] at the reducing end + a peptidoglycan chain with N-acetylglucosamine at the non-reducing end.</text>
        <dbReference type="EC" id="4.2.2.29"/>
    </reaction>
</comment>
<dbReference type="Pfam" id="PF02618">
    <property type="entry name" value="YceG"/>
    <property type="match status" value="1"/>
</dbReference>
<name>A0A7V3ZUK0_UNCW3</name>
<comment type="function">
    <text evidence="7">Functions as a peptidoglycan terminase that cleaves nascent peptidoglycan strands endolytically to terminate their elongation.</text>
</comment>
<evidence type="ECO:0000256" key="2">
    <source>
        <dbReference type="ARBA" id="ARBA00022692"/>
    </source>
</evidence>
<keyword evidence="5 7" id="KW-0456">Lyase</keyword>
<feature type="site" description="Important for catalytic activity" evidence="7">
    <location>
        <position position="211"/>
    </location>
</feature>
<dbReference type="PANTHER" id="PTHR30518">
    <property type="entry name" value="ENDOLYTIC MUREIN TRANSGLYCOSYLASE"/>
    <property type="match status" value="1"/>
</dbReference>
<evidence type="ECO:0000256" key="6">
    <source>
        <dbReference type="ARBA" id="ARBA00023316"/>
    </source>
</evidence>
<dbReference type="GO" id="GO:0005886">
    <property type="term" value="C:plasma membrane"/>
    <property type="evidence" value="ECO:0007669"/>
    <property type="project" value="UniProtKB-UniRule"/>
</dbReference>
<evidence type="ECO:0000313" key="8">
    <source>
        <dbReference type="EMBL" id="HGK63312.1"/>
    </source>
</evidence>
<dbReference type="NCBIfam" id="TIGR00247">
    <property type="entry name" value="endolytic transglycosylase MltG"/>
    <property type="match status" value="1"/>
</dbReference>
<accession>A0A7V3ZUK0</accession>
<dbReference type="InterPro" id="IPR003770">
    <property type="entry name" value="MLTG-like"/>
</dbReference>
<reference evidence="8" key="1">
    <citation type="journal article" date="2020" name="mSystems">
        <title>Genome- and Community-Level Interaction Insights into Carbon Utilization and Element Cycling Functions of Hydrothermarchaeota in Hydrothermal Sediment.</title>
        <authorList>
            <person name="Zhou Z."/>
            <person name="Liu Y."/>
            <person name="Xu W."/>
            <person name="Pan J."/>
            <person name="Luo Z.H."/>
            <person name="Li M."/>
        </authorList>
    </citation>
    <scope>NUCLEOTIDE SEQUENCE [LARGE SCALE GENOMIC DNA]</scope>
    <source>
        <strain evidence="8">SpSt-697</strain>
    </source>
</reference>
<gene>
    <name evidence="7 8" type="primary">mltG</name>
    <name evidence="8" type="ORF">ENU74_01750</name>
</gene>
<dbReference type="GO" id="GO:0008932">
    <property type="term" value="F:lytic endotransglycosylase activity"/>
    <property type="evidence" value="ECO:0007669"/>
    <property type="project" value="UniProtKB-UniRule"/>
</dbReference>
<dbReference type="PANTHER" id="PTHR30518:SF2">
    <property type="entry name" value="ENDOLYTIC MUREIN TRANSGLYCOSYLASE"/>
    <property type="match status" value="1"/>
</dbReference>
<keyword evidence="3 7" id="KW-1133">Transmembrane helix</keyword>
<dbReference type="AlphaFoldDB" id="A0A7V3ZUK0"/>
<dbReference type="EC" id="4.2.2.29" evidence="7"/>
<dbReference type="EMBL" id="DTDR01000052">
    <property type="protein sequence ID" value="HGK63312.1"/>
    <property type="molecule type" value="Genomic_DNA"/>
</dbReference>
<keyword evidence="2 7" id="KW-0812">Transmembrane</keyword>
<evidence type="ECO:0000256" key="1">
    <source>
        <dbReference type="ARBA" id="ARBA00022475"/>
    </source>
</evidence>